<dbReference type="AlphaFoldDB" id="A0AAN6XUG1"/>
<dbReference type="Proteomes" id="UP001301769">
    <property type="component" value="Unassembled WGS sequence"/>
</dbReference>
<reference evidence="2" key="2">
    <citation type="submission" date="2023-05" db="EMBL/GenBank/DDBJ databases">
        <authorList>
            <consortium name="Lawrence Berkeley National Laboratory"/>
            <person name="Steindorff A."/>
            <person name="Hensen N."/>
            <person name="Bonometti L."/>
            <person name="Westerberg I."/>
            <person name="Brannstrom I.O."/>
            <person name="Guillou S."/>
            <person name="Cros-Aarteil S."/>
            <person name="Calhoun S."/>
            <person name="Haridas S."/>
            <person name="Kuo A."/>
            <person name="Mondo S."/>
            <person name="Pangilinan J."/>
            <person name="Riley R."/>
            <person name="Labutti K."/>
            <person name="Andreopoulos B."/>
            <person name="Lipzen A."/>
            <person name="Chen C."/>
            <person name="Yanf M."/>
            <person name="Daum C."/>
            <person name="Ng V."/>
            <person name="Clum A."/>
            <person name="Ohm R."/>
            <person name="Martin F."/>
            <person name="Silar P."/>
            <person name="Natvig D."/>
            <person name="Lalanne C."/>
            <person name="Gautier V."/>
            <person name="Ament-Velasquez S.L."/>
            <person name="Kruys A."/>
            <person name="Hutchinson M.I."/>
            <person name="Powell A.J."/>
            <person name="Barry K."/>
            <person name="Miller A.N."/>
            <person name="Grigoriev I.V."/>
            <person name="Debuchy R."/>
            <person name="Gladieux P."/>
            <person name="Thoren M.H."/>
            <person name="Johannesson H."/>
        </authorList>
    </citation>
    <scope>NUCLEOTIDE SEQUENCE</scope>
    <source>
        <strain evidence="2">PSN293</strain>
    </source>
</reference>
<organism evidence="2 3">
    <name type="scientific">Rhypophila decipiens</name>
    <dbReference type="NCBI Taxonomy" id="261697"/>
    <lineage>
        <taxon>Eukaryota</taxon>
        <taxon>Fungi</taxon>
        <taxon>Dikarya</taxon>
        <taxon>Ascomycota</taxon>
        <taxon>Pezizomycotina</taxon>
        <taxon>Sordariomycetes</taxon>
        <taxon>Sordariomycetidae</taxon>
        <taxon>Sordariales</taxon>
        <taxon>Naviculisporaceae</taxon>
        <taxon>Rhypophila</taxon>
    </lineage>
</organism>
<comment type="caution">
    <text evidence="2">The sequence shown here is derived from an EMBL/GenBank/DDBJ whole genome shotgun (WGS) entry which is preliminary data.</text>
</comment>
<feature type="compositionally biased region" description="Low complexity" evidence="1">
    <location>
        <begin position="60"/>
        <end position="81"/>
    </location>
</feature>
<proteinExistence type="predicted"/>
<evidence type="ECO:0000313" key="3">
    <source>
        <dbReference type="Proteomes" id="UP001301769"/>
    </source>
</evidence>
<feature type="region of interest" description="Disordered" evidence="1">
    <location>
        <begin position="57"/>
        <end position="90"/>
    </location>
</feature>
<evidence type="ECO:0000313" key="2">
    <source>
        <dbReference type="EMBL" id="KAK4207093.1"/>
    </source>
</evidence>
<keyword evidence="3" id="KW-1185">Reference proteome</keyword>
<dbReference type="EMBL" id="MU858321">
    <property type="protein sequence ID" value="KAK4207093.1"/>
    <property type="molecule type" value="Genomic_DNA"/>
</dbReference>
<evidence type="ECO:0000256" key="1">
    <source>
        <dbReference type="SAM" id="MobiDB-lite"/>
    </source>
</evidence>
<reference evidence="2" key="1">
    <citation type="journal article" date="2023" name="Mol. Phylogenet. Evol.">
        <title>Genome-scale phylogeny and comparative genomics of the fungal order Sordariales.</title>
        <authorList>
            <person name="Hensen N."/>
            <person name="Bonometti L."/>
            <person name="Westerberg I."/>
            <person name="Brannstrom I.O."/>
            <person name="Guillou S."/>
            <person name="Cros-Aarteil S."/>
            <person name="Calhoun S."/>
            <person name="Haridas S."/>
            <person name="Kuo A."/>
            <person name="Mondo S."/>
            <person name="Pangilinan J."/>
            <person name="Riley R."/>
            <person name="LaButti K."/>
            <person name="Andreopoulos B."/>
            <person name="Lipzen A."/>
            <person name="Chen C."/>
            <person name="Yan M."/>
            <person name="Daum C."/>
            <person name="Ng V."/>
            <person name="Clum A."/>
            <person name="Steindorff A."/>
            <person name="Ohm R.A."/>
            <person name="Martin F."/>
            <person name="Silar P."/>
            <person name="Natvig D.O."/>
            <person name="Lalanne C."/>
            <person name="Gautier V."/>
            <person name="Ament-Velasquez S.L."/>
            <person name="Kruys A."/>
            <person name="Hutchinson M.I."/>
            <person name="Powell A.J."/>
            <person name="Barry K."/>
            <person name="Miller A.N."/>
            <person name="Grigoriev I.V."/>
            <person name="Debuchy R."/>
            <person name="Gladieux P."/>
            <person name="Hiltunen Thoren M."/>
            <person name="Johannesson H."/>
        </authorList>
    </citation>
    <scope>NUCLEOTIDE SEQUENCE</scope>
    <source>
        <strain evidence="2">PSN293</strain>
    </source>
</reference>
<feature type="compositionally biased region" description="Basic and acidic residues" evidence="1">
    <location>
        <begin position="283"/>
        <end position="293"/>
    </location>
</feature>
<sequence>MFSSTQSRTLFTITGSMTSSAKIIDPAAVPYYWHHECLNSTQVYTLLEEGTIPADLQTYSSPSSSSSSFSSPLSMPSPSSPQVQNTNNTNSWTLRPCDKCGYTPRYNTILTNESHQPVETLTGRNLLADRFVQYIVRCGYCRQTTKNYLPAHSMYNKQAVDLIFLGDEQCNNCWHYHIKNSDHLGGLDSGYPDNGRPSSAELTCRSCTIVNPFGEDFMMFLGHGAIVGGPLHRHLVATKMELEIHSMQHNTNQGIRGGGSDTSGAAVGGKKRKTELAGLEQGVEEKPLRRGSS</sequence>
<name>A0AAN6XUG1_9PEZI</name>
<protein>
    <submittedName>
        <fullName evidence="2">Uncharacterized protein</fullName>
    </submittedName>
</protein>
<accession>A0AAN6XUG1</accession>
<gene>
    <name evidence="2" type="ORF">QBC37DRAFT_393033</name>
</gene>
<feature type="region of interest" description="Disordered" evidence="1">
    <location>
        <begin position="250"/>
        <end position="293"/>
    </location>
</feature>